<organism evidence="1 2">
    <name type="scientific">Acacia crassicarpa</name>
    <name type="common">northern wattle</name>
    <dbReference type="NCBI Taxonomy" id="499986"/>
    <lineage>
        <taxon>Eukaryota</taxon>
        <taxon>Viridiplantae</taxon>
        <taxon>Streptophyta</taxon>
        <taxon>Embryophyta</taxon>
        <taxon>Tracheophyta</taxon>
        <taxon>Spermatophyta</taxon>
        <taxon>Magnoliopsida</taxon>
        <taxon>eudicotyledons</taxon>
        <taxon>Gunneridae</taxon>
        <taxon>Pentapetalae</taxon>
        <taxon>rosids</taxon>
        <taxon>fabids</taxon>
        <taxon>Fabales</taxon>
        <taxon>Fabaceae</taxon>
        <taxon>Caesalpinioideae</taxon>
        <taxon>mimosoid clade</taxon>
        <taxon>Acacieae</taxon>
        <taxon>Acacia</taxon>
    </lineage>
</organism>
<keyword evidence="2" id="KW-1185">Reference proteome</keyword>
<name>A0AAE1JSU4_9FABA</name>
<sequence>MRDFLEWSLYQGWLKLHLKYLHWYCALALAPDVNIDAFIDPPIYIRTWYSPKVDLSTFRFGVMFRVFDWVVELSRQDIRVLTGQVDASSNGNSLVEG</sequence>
<proteinExistence type="predicted"/>
<comment type="caution">
    <text evidence="1">The sequence shown here is derived from an EMBL/GenBank/DDBJ whole genome shotgun (WGS) entry which is preliminary data.</text>
</comment>
<protein>
    <submittedName>
        <fullName evidence="1">Uncharacterized protein</fullName>
    </submittedName>
</protein>
<dbReference type="EMBL" id="JAWXYG010000004">
    <property type="protein sequence ID" value="KAK4276195.1"/>
    <property type="molecule type" value="Genomic_DNA"/>
</dbReference>
<gene>
    <name evidence="1" type="ORF">QN277_019167</name>
</gene>
<evidence type="ECO:0000313" key="1">
    <source>
        <dbReference type="EMBL" id="KAK4276195.1"/>
    </source>
</evidence>
<evidence type="ECO:0000313" key="2">
    <source>
        <dbReference type="Proteomes" id="UP001293593"/>
    </source>
</evidence>
<accession>A0AAE1JSU4</accession>
<dbReference type="AlphaFoldDB" id="A0AAE1JSU4"/>
<dbReference type="Proteomes" id="UP001293593">
    <property type="component" value="Unassembled WGS sequence"/>
</dbReference>
<reference evidence="1" key="1">
    <citation type="submission" date="2023-10" db="EMBL/GenBank/DDBJ databases">
        <title>Chromosome-level genome of the transformable northern wattle, Acacia crassicarpa.</title>
        <authorList>
            <person name="Massaro I."/>
            <person name="Sinha N.R."/>
            <person name="Poethig S."/>
            <person name="Leichty A.R."/>
        </authorList>
    </citation>
    <scope>NUCLEOTIDE SEQUENCE</scope>
    <source>
        <strain evidence="1">Acra3RX</strain>
        <tissue evidence="1">Leaf</tissue>
    </source>
</reference>